<dbReference type="PANTHER" id="PTHR47983:SF3">
    <property type="entry name" value="OS05G0135800 PROTEIN"/>
    <property type="match status" value="1"/>
</dbReference>
<evidence type="ECO:0000256" key="3">
    <source>
        <dbReference type="ARBA" id="ARBA00022741"/>
    </source>
</evidence>
<accession>A0A427BC21</accession>
<dbReference type="EMBL" id="AMZH03000041">
    <property type="protein sequence ID" value="RRT85926.1"/>
    <property type="molecule type" value="Genomic_DNA"/>
</dbReference>
<organism evidence="6 7">
    <name type="scientific">Ensete ventricosum</name>
    <name type="common">Abyssinian banana</name>
    <name type="synonym">Musa ensete</name>
    <dbReference type="NCBI Taxonomy" id="4639"/>
    <lineage>
        <taxon>Eukaryota</taxon>
        <taxon>Viridiplantae</taxon>
        <taxon>Streptophyta</taxon>
        <taxon>Embryophyta</taxon>
        <taxon>Tracheophyta</taxon>
        <taxon>Spermatophyta</taxon>
        <taxon>Magnoliopsida</taxon>
        <taxon>Liliopsida</taxon>
        <taxon>Zingiberales</taxon>
        <taxon>Musaceae</taxon>
        <taxon>Ensete</taxon>
    </lineage>
</organism>
<dbReference type="Proteomes" id="UP000287651">
    <property type="component" value="Unassembled WGS sequence"/>
</dbReference>
<evidence type="ECO:0000313" key="6">
    <source>
        <dbReference type="EMBL" id="RRT85926.1"/>
    </source>
</evidence>
<evidence type="ECO:0008006" key="8">
    <source>
        <dbReference type="Google" id="ProtNLM"/>
    </source>
</evidence>
<dbReference type="GO" id="GO:0005524">
    <property type="term" value="F:ATP binding"/>
    <property type="evidence" value="ECO:0007669"/>
    <property type="project" value="UniProtKB-KW"/>
</dbReference>
<dbReference type="GO" id="GO:0016301">
    <property type="term" value="F:kinase activity"/>
    <property type="evidence" value="ECO:0007669"/>
    <property type="project" value="UniProtKB-KW"/>
</dbReference>
<dbReference type="PANTHER" id="PTHR47983">
    <property type="entry name" value="PTO-INTERACTING PROTEIN 1-LIKE"/>
    <property type="match status" value="1"/>
</dbReference>
<comment type="caution">
    <text evidence="6">The sequence shown here is derived from an EMBL/GenBank/DDBJ whole genome shotgun (WGS) entry which is preliminary data.</text>
</comment>
<evidence type="ECO:0000256" key="2">
    <source>
        <dbReference type="ARBA" id="ARBA00022679"/>
    </source>
</evidence>
<proteinExistence type="predicted"/>
<keyword evidence="5" id="KW-0067">ATP-binding</keyword>
<reference evidence="6 7" key="1">
    <citation type="journal article" date="2014" name="Agronomy (Basel)">
        <title>A Draft Genome Sequence for Ensete ventricosum, the Drought-Tolerant Tree Against Hunger.</title>
        <authorList>
            <person name="Harrison J."/>
            <person name="Moore K.A."/>
            <person name="Paszkiewicz K."/>
            <person name="Jones T."/>
            <person name="Grant M."/>
            <person name="Ambacheew D."/>
            <person name="Muzemil S."/>
            <person name="Studholme D.J."/>
        </authorList>
    </citation>
    <scope>NUCLEOTIDE SEQUENCE [LARGE SCALE GENOMIC DNA]</scope>
</reference>
<evidence type="ECO:0000256" key="1">
    <source>
        <dbReference type="ARBA" id="ARBA00022553"/>
    </source>
</evidence>
<keyword evidence="1" id="KW-0597">Phosphoprotein</keyword>
<evidence type="ECO:0000256" key="4">
    <source>
        <dbReference type="ARBA" id="ARBA00022777"/>
    </source>
</evidence>
<name>A0A427BC21_ENSVE</name>
<sequence length="124" mass="14065">MVSKSSLFFFLHFNHREPTLGEFYNHVQASNRLSKDEVGEIVDERLGGQYPHKSVAKVTFEISYCSCVLEACMFSTELLLSLFPVLLCLVYFAEIAASCLEYEADDRPNMSIVVEALDTLLIMQ</sequence>
<keyword evidence="3" id="KW-0547">Nucleotide-binding</keyword>
<protein>
    <recommendedName>
        <fullName evidence="8">Serine-threonine/tyrosine-protein kinase catalytic domain-containing protein</fullName>
    </recommendedName>
</protein>
<gene>
    <name evidence="6" type="ORF">B296_00000376</name>
</gene>
<keyword evidence="4" id="KW-0418">Kinase</keyword>
<dbReference type="Gene3D" id="1.10.510.10">
    <property type="entry name" value="Transferase(Phosphotransferase) domain 1"/>
    <property type="match status" value="1"/>
</dbReference>
<evidence type="ECO:0000256" key="5">
    <source>
        <dbReference type="ARBA" id="ARBA00022840"/>
    </source>
</evidence>
<dbReference type="AlphaFoldDB" id="A0A427BC21"/>
<dbReference type="InterPro" id="IPR052101">
    <property type="entry name" value="Plant_StressResp_Kinase"/>
</dbReference>
<keyword evidence="2" id="KW-0808">Transferase</keyword>
<evidence type="ECO:0000313" key="7">
    <source>
        <dbReference type="Proteomes" id="UP000287651"/>
    </source>
</evidence>